<dbReference type="EMBL" id="CAEKDK010000006">
    <property type="protein sequence ID" value="CAB4284882.1"/>
    <property type="molecule type" value="Genomic_DNA"/>
</dbReference>
<dbReference type="Pfam" id="PF04749">
    <property type="entry name" value="PLAC8"/>
    <property type="match status" value="1"/>
</dbReference>
<feature type="region of interest" description="Disordered" evidence="1">
    <location>
        <begin position="455"/>
        <end position="508"/>
    </location>
</feature>
<dbReference type="PANTHER" id="PTHR31045:SF21">
    <property type="entry name" value="PLAC8 FAMILY PROTEIN"/>
    <property type="match status" value="1"/>
</dbReference>
<feature type="transmembrane region" description="Helical" evidence="2">
    <location>
        <begin position="168"/>
        <end position="189"/>
    </location>
</feature>
<feature type="transmembrane region" description="Helical" evidence="2">
    <location>
        <begin position="201"/>
        <end position="222"/>
    </location>
</feature>
<dbReference type="GO" id="GO:0009975">
    <property type="term" value="F:cyclase activity"/>
    <property type="evidence" value="ECO:0007669"/>
    <property type="project" value="TreeGrafter"/>
</dbReference>
<feature type="compositionally biased region" description="Basic and acidic residues" evidence="1">
    <location>
        <begin position="464"/>
        <end position="482"/>
    </location>
</feature>
<sequence>MVTGLMTTMCFIFRHHKRDGLLSDENHRRDEISGSVPSSKSQGLRECFNGILAQKIDWASMSKIFKKWIKNPLNMAILLWISCVAVSGAILFLVMTGMLNSVLPEKSERNAWFEINNQILNALFTLMALYQHPKRIYHLVLLLRWEPKDVSLLRKMYSKNGTYKPHEWAHIMVVIFLLHLNCFAQYALCGLNLGYKRSERPAVGVGVCLLVAIAAPAIAGVYCIVSPLGKEYEVDHEAQDHILTNGTSRSSHSMMKSFKRTFSFASRDGQRISEYAPQWRGGLFDFQDDIAISYLSLFCSFCVFGWNMERLGFGNMYVHIVTFILFCTAPFWILSLAAFQIENEIAREALGITGIVLCMFGLLYGGFWRIQMRKRFNMPANDLCCGKPAVTDCAQWLFCCWCSLAQEVRTADFYDVVEDKFCGKQMSEHGKPALSPLPRESGITEYRFDQTSLLSKKPTSPSRLQKDYHSLDRQLPKVKEESTMEPPVPLILQREENIQPKTQKGRNY</sequence>
<evidence type="ECO:0000256" key="2">
    <source>
        <dbReference type="SAM" id="Phobius"/>
    </source>
</evidence>
<feature type="transmembrane region" description="Helical" evidence="2">
    <location>
        <begin position="345"/>
        <end position="368"/>
    </location>
</feature>
<dbReference type="PANTHER" id="PTHR31045">
    <property type="entry name" value="PLAC8 FAMILY PROTEIN-RELATED"/>
    <property type="match status" value="1"/>
</dbReference>
<evidence type="ECO:0000313" key="4">
    <source>
        <dbReference type="Proteomes" id="UP000507222"/>
    </source>
</evidence>
<dbReference type="GO" id="GO:0051762">
    <property type="term" value="P:sesquiterpene biosynthetic process"/>
    <property type="evidence" value="ECO:0007669"/>
    <property type="project" value="TreeGrafter"/>
</dbReference>
<keyword evidence="2" id="KW-0812">Transmembrane</keyword>
<reference evidence="3 4" key="1">
    <citation type="submission" date="2020-05" db="EMBL/GenBank/DDBJ databases">
        <authorList>
            <person name="Campoy J."/>
            <person name="Schneeberger K."/>
            <person name="Spophaly S."/>
        </authorList>
    </citation>
    <scope>NUCLEOTIDE SEQUENCE [LARGE SCALE GENOMIC DNA]</scope>
    <source>
        <strain evidence="3">PruArmRojPasFocal</strain>
    </source>
</reference>
<keyword evidence="2" id="KW-0472">Membrane</keyword>
<dbReference type="AlphaFoldDB" id="A0A6J5V9L5"/>
<dbReference type="NCBIfam" id="TIGR01571">
    <property type="entry name" value="A_thal_Cys_rich"/>
    <property type="match status" value="1"/>
</dbReference>
<dbReference type="Proteomes" id="UP000507222">
    <property type="component" value="Unassembled WGS sequence"/>
</dbReference>
<dbReference type="InterPro" id="IPR006461">
    <property type="entry name" value="PLAC_motif_containing"/>
</dbReference>
<feature type="transmembrane region" description="Helical" evidence="2">
    <location>
        <begin position="73"/>
        <end position="95"/>
    </location>
</feature>
<evidence type="ECO:0008006" key="5">
    <source>
        <dbReference type="Google" id="ProtNLM"/>
    </source>
</evidence>
<accession>A0A6J5V9L5</accession>
<protein>
    <recommendedName>
        <fullName evidence="5">PLAC8 family protein</fullName>
    </recommendedName>
</protein>
<dbReference type="Pfam" id="PF11204">
    <property type="entry name" value="DUF2985"/>
    <property type="match status" value="1"/>
</dbReference>
<organism evidence="3 4">
    <name type="scientific">Prunus armeniaca</name>
    <name type="common">Apricot</name>
    <name type="synonym">Armeniaca vulgaris</name>
    <dbReference type="NCBI Taxonomy" id="36596"/>
    <lineage>
        <taxon>Eukaryota</taxon>
        <taxon>Viridiplantae</taxon>
        <taxon>Streptophyta</taxon>
        <taxon>Embryophyta</taxon>
        <taxon>Tracheophyta</taxon>
        <taxon>Spermatophyta</taxon>
        <taxon>Magnoliopsida</taxon>
        <taxon>eudicotyledons</taxon>
        <taxon>Gunneridae</taxon>
        <taxon>Pentapetalae</taxon>
        <taxon>rosids</taxon>
        <taxon>fabids</taxon>
        <taxon>Rosales</taxon>
        <taxon>Rosaceae</taxon>
        <taxon>Amygdaloideae</taxon>
        <taxon>Amygdaleae</taxon>
        <taxon>Prunus</taxon>
    </lineage>
</organism>
<proteinExistence type="predicted"/>
<keyword evidence="2" id="KW-1133">Transmembrane helix</keyword>
<gene>
    <name evidence="3" type="ORF">CURHAP_LOCUS40529</name>
</gene>
<evidence type="ECO:0000256" key="1">
    <source>
        <dbReference type="SAM" id="MobiDB-lite"/>
    </source>
</evidence>
<name>A0A6J5V9L5_PRUAR</name>
<feature type="transmembrane region" description="Helical" evidence="2">
    <location>
        <begin position="320"/>
        <end position="339"/>
    </location>
</feature>
<evidence type="ECO:0000313" key="3">
    <source>
        <dbReference type="EMBL" id="CAB4284882.1"/>
    </source>
</evidence>
<feature type="transmembrane region" description="Helical" evidence="2">
    <location>
        <begin position="290"/>
        <end position="308"/>
    </location>
</feature>
<dbReference type="InterPro" id="IPR021369">
    <property type="entry name" value="DUF2985"/>
</dbReference>